<sequence>MALLLVGSNTTKDNIYCETNHVSLFGGLMLTLPNIAESVEEIFYYEAIVNNMVCLISVAVAFIIYLILLVWCIDQYKKDVLRGEIIILHDSYVGVKHSYQRHKVVTLNISSYQVKVKIIKHILNIKEEKKIMMMRQKKT</sequence>
<keyword evidence="1" id="KW-0472">Membrane</keyword>
<reference evidence="2 3" key="1">
    <citation type="submission" date="2019-08" db="EMBL/GenBank/DDBJ databases">
        <authorList>
            <person name="Alioto T."/>
            <person name="Alioto T."/>
            <person name="Gomez Garrido J."/>
        </authorList>
    </citation>
    <scope>NUCLEOTIDE SEQUENCE [LARGE SCALE GENOMIC DNA]</scope>
</reference>
<dbReference type="EMBL" id="CABPRJ010000009">
    <property type="protein sequence ID" value="VVC25134.1"/>
    <property type="molecule type" value="Genomic_DNA"/>
</dbReference>
<proteinExistence type="predicted"/>
<evidence type="ECO:0000256" key="1">
    <source>
        <dbReference type="SAM" id="Phobius"/>
    </source>
</evidence>
<gene>
    <name evidence="2" type="ORF">CINCED_3A025070</name>
</gene>
<keyword evidence="3" id="KW-1185">Reference proteome</keyword>
<dbReference type="Proteomes" id="UP000325440">
    <property type="component" value="Unassembled WGS sequence"/>
</dbReference>
<dbReference type="OrthoDB" id="5322100at2759"/>
<organism evidence="2 3">
    <name type="scientific">Cinara cedri</name>
    <dbReference type="NCBI Taxonomy" id="506608"/>
    <lineage>
        <taxon>Eukaryota</taxon>
        <taxon>Metazoa</taxon>
        <taxon>Ecdysozoa</taxon>
        <taxon>Arthropoda</taxon>
        <taxon>Hexapoda</taxon>
        <taxon>Insecta</taxon>
        <taxon>Pterygota</taxon>
        <taxon>Neoptera</taxon>
        <taxon>Paraneoptera</taxon>
        <taxon>Hemiptera</taxon>
        <taxon>Sternorrhyncha</taxon>
        <taxon>Aphidomorpha</taxon>
        <taxon>Aphidoidea</taxon>
        <taxon>Aphididae</taxon>
        <taxon>Lachninae</taxon>
        <taxon>Cinara</taxon>
    </lineage>
</organism>
<evidence type="ECO:0000313" key="3">
    <source>
        <dbReference type="Proteomes" id="UP000325440"/>
    </source>
</evidence>
<dbReference type="AlphaFoldDB" id="A0A5E4M5I5"/>
<feature type="transmembrane region" description="Helical" evidence="1">
    <location>
        <begin position="48"/>
        <end position="73"/>
    </location>
</feature>
<name>A0A5E4M5I5_9HEMI</name>
<protein>
    <submittedName>
        <fullName evidence="2">Uncharacterized protein</fullName>
    </submittedName>
</protein>
<accession>A0A5E4M5I5</accession>
<keyword evidence="1" id="KW-1133">Transmembrane helix</keyword>
<keyword evidence="1" id="KW-0812">Transmembrane</keyword>
<evidence type="ECO:0000313" key="2">
    <source>
        <dbReference type="EMBL" id="VVC25134.1"/>
    </source>
</evidence>